<reference evidence="2 3" key="1">
    <citation type="submission" date="2016-10" db="EMBL/GenBank/DDBJ databases">
        <authorList>
            <person name="de Groot N.N."/>
        </authorList>
    </citation>
    <scope>NUCLEOTIDE SEQUENCE [LARGE SCALE GENOMIC DNA]</scope>
    <source>
        <strain evidence="2 3">DSM 13760</strain>
    </source>
</reference>
<evidence type="ECO:0000259" key="1">
    <source>
        <dbReference type="PROSITE" id="PS50943"/>
    </source>
</evidence>
<dbReference type="OrthoDB" id="2360592at2"/>
<dbReference type="Pfam" id="PF21259">
    <property type="entry name" value="Rgg_C"/>
    <property type="match status" value="1"/>
</dbReference>
<keyword evidence="3" id="KW-1185">Reference proteome</keyword>
<sequence>MKNIGTTLKYLRESRGFSQRAVSNGIVDYSYYSRIENNKNNITHLKLVEILKRLDISIEEFTYLNGIQNDIKNVNLRKPIVKAFYEADVEELKKLKTMFKKRFNDTKNWNDRYHYILCSYFISQFEDSEFEEEFLEEILQYFDTVTYYTENDVKILADFYKKLPQEMVFYIYKKMFIEHKSHSAYELSRKNTILFHLNMLHLAFTNEKYKYALEILALIKEEYTGSADSLAIAMSKYYDGLFIILSEENVDEGIELAEKGIMVLEICDLNYHAKLHRDELEKLKRKVGISKNI</sequence>
<dbReference type="InterPro" id="IPR010057">
    <property type="entry name" value="Transcription_activator_Rgg_C"/>
</dbReference>
<dbReference type="CDD" id="cd00093">
    <property type="entry name" value="HTH_XRE"/>
    <property type="match status" value="1"/>
</dbReference>
<dbReference type="GO" id="GO:0003677">
    <property type="term" value="F:DNA binding"/>
    <property type="evidence" value="ECO:0007669"/>
    <property type="project" value="InterPro"/>
</dbReference>
<dbReference type="SUPFAM" id="SSF47413">
    <property type="entry name" value="lambda repressor-like DNA-binding domains"/>
    <property type="match status" value="1"/>
</dbReference>
<accession>A0A1H9SCQ5</accession>
<dbReference type="InterPro" id="IPR010982">
    <property type="entry name" value="Lambda_DNA-bd_dom_sf"/>
</dbReference>
<gene>
    <name evidence="2" type="ORF">SAMN04488559_10734</name>
</gene>
<evidence type="ECO:0000313" key="3">
    <source>
        <dbReference type="Proteomes" id="UP000198948"/>
    </source>
</evidence>
<dbReference type="Pfam" id="PF01381">
    <property type="entry name" value="HTH_3"/>
    <property type="match status" value="1"/>
</dbReference>
<name>A0A1H9SCQ5_9LACT</name>
<feature type="domain" description="HTH cro/C1-type" evidence="1">
    <location>
        <begin position="8"/>
        <end position="61"/>
    </location>
</feature>
<dbReference type="EMBL" id="FOHA01000007">
    <property type="protein sequence ID" value="SER82784.1"/>
    <property type="molecule type" value="Genomic_DNA"/>
</dbReference>
<dbReference type="InterPro" id="IPR001387">
    <property type="entry name" value="Cro/C1-type_HTH"/>
</dbReference>
<dbReference type="Proteomes" id="UP000198948">
    <property type="component" value="Unassembled WGS sequence"/>
</dbReference>
<organism evidence="2 3">
    <name type="scientific">Isobaculum melis</name>
    <dbReference type="NCBI Taxonomy" id="142588"/>
    <lineage>
        <taxon>Bacteria</taxon>
        <taxon>Bacillati</taxon>
        <taxon>Bacillota</taxon>
        <taxon>Bacilli</taxon>
        <taxon>Lactobacillales</taxon>
        <taxon>Carnobacteriaceae</taxon>
        <taxon>Isobaculum</taxon>
    </lineage>
</organism>
<protein>
    <submittedName>
        <fullName evidence="2">Transcriptional activator, Rgg/GadR/MutR family, C-terminal domain-containing protein</fullName>
    </submittedName>
</protein>
<dbReference type="PANTHER" id="PTHR37038">
    <property type="entry name" value="TRANSCRIPTIONAL REGULATOR-RELATED"/>
    <property type="match status" value="1"/>
</dbReference>
<dbReference type="Gene3D" id="1.25.40.10">
    <property type="entry name" value="Tetratricopeptide repeat domain"/>
    <property type="match status" value="1"/>
</dbReference>
<dbReference type="PROSITE" id="PS50943">
    <property type="entry name" value="HTH_CROC1"/>
    <property type="match status" value="1"/>
</dbReference>
<dbReference type="NCBIfam" id="TIGR01716">
    <property type="entry name" value="RGG_Cterm"/>
    <property type="match status" value="1"/>
</dbReference>
<evidence type="ECO:0000313" key="2">
    <source>
        <dbReference type="EMBL" id="SER82784.1"/>
    </source>
</evidence>
<dbReference type="RefSeq" id="WP_092651751.1">
    <property type="nucleotide sequence ID" value="NZ_FOHA01000007.1"/>
</dbReference>
<dbReference type="InterPro" id="IPR011990">
    <property type="entry name" value="TPR-like_helical_dom_sf"/>
</dbReference>
<dbReference type="AlphaFoldDB" id="A0A1H9SCQ5"/>
<dbReference type="InterPro" id="IPR053163">
    <property type="entry name" value="HTH-type_regulator_Rgg"/>
</dbReference>
<proteinExistence type="predicted"/>
<dbReference type="SMART" id="SM00530">
    <property type="entry name" value="HTH_XRE"/>
    <property type="match status" value="1"/>
</dbReference>
<dbReference type="STRING" id="142588.SAMN04488559_10734"/>